<dbReference type="AlphaFoldDB" id="A0A0R2DUM6"/>
<dbReference type="GO" id="GO:0006412">
    <property type="term" value="P:translation"/>
    <property type="evidence" value="ECO:0007669"/>
    <property type="project" value="UniProtKB-KW"/>
</dbReference>
<reference evidence="6 7" key="1">
    <citation type="journal article" date="2015" name="Genome Announc.">
        <title>Expanding the biotechnology potential of lactobacilli through comparative genomics of 213 strains and associated genera.</title>
        <authorList>
            <person name="Sun Z."/>
            <person name="Harris H.M."/>
            <person name="McCann A."/>
            <person name="Guo C."/>
            <person name="Argimon S."/>
            <person name="Zhang W."/>
            <person name="Yang X."/>
            <person name="Jeffery I.B."/>
            <person name="Cooney J.C."/>
            <person name="Kagawa T.F."/>
            <person name="Liu W."/>
            <person name="Song Y."/>
            <person name="Salvetti E."/>
            <person name="Wrobel A."/>
            <person name="Rasinkangas P."/>
            <person name="Parkhill J."/>
            <person name="Rea M.C."/>
            <person name="O'Sullivan O."/>
            <person name="Ritari J."/>
            <person name="Douillard F.P."/>
            <person name="Paul Ross R."/>
            <person name="Yang R."/>
            <person name="Briner A.E."/>
            <person name="Felis G.E."/>
            <person name="de Vos W.M."/>
            <person name="Barrangou R."/>
            <person name="Klaenhammer T.R."/>
            <person name="Caufield P.W."/>
            <person name="Cui Y."/>
            <person name="Zhang H."/>
            <person name="O'Toole P.W."/>
        </authorList>
    </citation>
    <scope>NUCLEOTIDE SEQUENCE [LARGE SCALE GENOMIC DNA]</scope>
    <source>
        <strain evidence="6 7">DSM 23037</strain>
    </source>
</reference>
<evidence type="ECO:0000259" key="5">
    <source>
        <dbReference type="Pfam" id="PF04073"/>
    </source>
</evidence>
<evidence type="ECO:0000256" key="1">
    <source>
        <dbReference type="ARBA" id="ARBA00009798"/>
    </source>
</evidence>
<dbReference type="InterPro" id="IPR004369">
    <property type="entry name" value="Prolyl-tRNA_editing_YbaK/EbsC"/>
</dbReference>
<dbReference type="PANTHER" id="PTHR30411:SF0">
    <property type="entry name" value="CYS-TRNA(PRO)_CYS-TRNA(CYS) DEACYLASE YBAK"/>
    <property type="match status" value="1"/>
</dbReference>
<dbReference type="InterPro" id="IPR036754">
    <property type="entry name" value="YbaK/aa-tRNA-synt-asso_dom_sf"/>
</dbReference>
<dbReference type="PATRIC" id="fig|1423744.4.peg.917"/>
<dbReference type="RefSeq" id="WP_056975094.1">
    <property type="nucleotide sequence ID" value="NZ_AYZL01000020.1"/>
</dbReference>
<dbReference type="PANTHER" id="PTHR30411">
    <property type="entry name" value="CYTOPLASMIC PROTEIN"/>
    <property type="match status" value="1"/>
</dbReference>
<dbReference type="Proteomes" id="UP000051378">
    <property type="component" value="Unassembled WGS sequence"/>
</dbReference>
<name>A0A0R2DUM6_9LACO</name>
<dbReference type="EC" id="4.2.-.-" evidence="4"/>
<keyword evidence="3 4" id="KW-0456">Lyase</keyword>
<evidence type="ECO:0000313" key="6">
    <source>
        <dbReference type="EMBL" id="KRN03780.1"/>
    </source>
</evidence>
<evidence type="ECO:0000313" key="7">
    <source>
        <dbReference type="Proteomes" id="UP000051378"/>
    </source>
</evidence>
<dbReference type="PIRSF" id="PIRSF006181">
    <property type="entry name" value="EbsC_YbaK"/>
    <property type="match status" value="1"/>
</dbReference>
<protein>
    <recommendedName>
        <fullName evidence="4">Cys-tRNA(Pro)/Cys-tRNA(Cys) deacylase</fullName>
        <ecNumber evidence="4">4.2.-.-</ecNumber>
    </recommendedName>
</protein>
<organism evidence="6 7">
    <name type="scientific">Holzapfeliella floricola DSM 23037 = JCM 16512</name>
    <dbReference type="NCBI Taxonomy" id="1423744"/>
    <lineage>
        <taxon>Bacteria</taxon>
        <taxon>Bacillati</taxon>
        <taxon>Bacillota</taxon>
        <taxon>Bacilli</taxon>
        <taxon>Lactobacillales</taxon>
        <taxon>Lactobacillaceae</taxon>
        <taxon>Holzapfeliella</taxon>
    </lineage>
</organism>
<feature type="domain" description="YbaK/aminoacyl-tRNA synthetase-associated" evidence="5">
    <location>
        <begin position="48"/>
        <end position="154"/>
    </location>
</feature>
<proteinExistence type="inferred from homology"/>
<gene>
    <name evidence="6" type="ORF">FC86_GL000892</name>
</gene>
<dbReference type="Pfam" id="PF04073">
    <property type="entry name" value="tRNA_edit"/>
    <property type="match status" value="1"/>
</dbReference>
<dbReference type="InterPro" id="IPR007214">
    <property type="entry name" value="YbaK/aa-tRNA-synth-assoc-dom"/>
</dbReference>
<keyword evidence="7" id="KW-1185">Reference proteome</keyword>
<evidence type="ECO:0000256" key="4">
    <source>
        <dbReference type="PIRNR" id="PIRNR006181"/>
    </source>
</evidence>
<dbReference type="EMBL" id="AYZL01000020">
    <property type="protein sequence ID" value="KRN03780.1"/>
    <property type="molecule type" value="Genomic_DNA"/>
</dbReference>
<evidence type="ECO:0000256" key="3">
    <source>
        <dbReference type="ARBA" id="ARBA00023239"/>
    </source>
</evidence>
<keyword evidence="2 4" id="KW-0648">Protein biosynthesis</keyword>
<evidence type="ECO:0000256" key="2">
    <source>
        <dbReference type="ARBA" id="ARBA00022917"/>
    </source>
</evidence>
<dbReference type="Gene3D" id="3.90.960.10">
    <property type="entry name" value="YbaK/aminoacyl-tRNA synthetase-associated domain"/>
    <property type="match status" value="1"/>
</dbReference>
<comment type="similarity">
    <text evidence="1 4">Belongs to the prolyl-tRNA editing family. YbaK/EbsC subfamily.</text>
</comment>
<dbReference type="SUPFAM" id="SSF55826">
    <property type="entry name" value="YbaK/ProRS associated domain"/>
    <property type="match status" value="1"/>
</dbReference>
<dbReference type="OrthoDB" id="9809296at2"/>
<accession>A0A0R2DUM6</accession>
<sequence length="167" mass="18369">MSKKKTKISKTLVEKMLDQQKIAYQSIIAPTVKDGDVDSLDTANFPQHTTTIYKTLVLKGTENAILVGVVPLDKHLSYKKLCQLSGDKKVHLLPLKDLEKTTGYVHGANTPIGIYDKLKVPIFYDQQANSEDEIIVSAGKVGRSVQIKVSDLVNITAGKFGDIAEEK</sequence>
<dbReference type="GO" id="GO:0016829">
    <property type="term" value="F:lyase activity"/>
    <property type="evidence" value="ECO:0007669"/>
    <property type="project" value="UniProtKB-KW"/>
</dbReference>
<dbReference type="GO" id="GO:0002161">
    <property type="term" value="F:aminoacyl-tRNA deacylase activity"/>
    <property type="evidence" value="ECO:0007669"/>
    <property type="project" value="InterPro"/>
</dbReference>
<dbReference type="STRING" id="1423744.FC86_GL000892"/>
<comment type="caution">
    <text evidence="6">The sequence shown here is derived from an EMBL/GenBank/DDBJ whole genome shotgun (WGS) entry which is preliminary data.</text>
</comment>